<accession>A0ABR8PV04</accession>
<comment type="caution">
    <text evidence="2">The sequence shown here is derived from an EMBL/GenBank/DDBJ whole genome shotgun (WGS) entry which is preliminary data.</text>
</comment>
<feature type="domain" description="Siphovirus-type tail component C-terminal" evidence="1">
    <location>
        <begin position="186"/>
        <end position="290"/>
    </location>
</feature>
<dbReference type="Gene3D" id="2.60.120.860">
    <property type="match status" value="1"/>
</dbReference>
<gene>
    <name evidence="2" type="ORF">H9661_11650</name>
</gene>
<evidence type="ECO:0000313" key="2">
    <source>
        <dbReference type="EMBL" id="MBD7912012.1"/>
    </source>
</evidence>
<organism evidence="2 3">
    <name type="scientific">Clostridium cibarium</name>
    <dbReference type="NCBI Taxonomy" id="2762247"/>
    <lineage>
        <taxon>Bacteria</taxon>
        <taxon>Bacillati</taxon>
        <taxon>Bacillota</taxon>
        <taxon>Clostridia</taxon>
        <taxon>Eubacteriales</taxon>
        <taxon>Clostridiaceae</taxon>
        <taxon>Clostridium</taxon>
    </lineage>
</organism>
<reference evidence="2 3" key="1">
    <citation type="submission" date="2020-08" db="EMBL/GenBank/DDBJ databases">
        <title>A Genomic Blueprint of the Chicken Gut Microbiome.</title>
        <authorList>
            <person name="Gilroy R."/>
            <person name="Ravi A."/>
            <person name="Getino M."/>
            <person name="Pursley I."/>
            <person name="Horton D.L."/>
            <person name="Alikhan N.-F."/>
            <person name="Baker D."/>
            <person name="Gharbi K."/>
            <person name="Hall N."/>
            <person name="Watson M."/>
            <person name="Adriaenssens E.M."/>
            <person name="Foster-Nyarko E."/>
            <person name="Jarju S."/>
            <person name="Secka A."/>
            <person name="Antonio M."/>
            <person name="Oren A."/>
            <person name="Chaudhuri R."/>
            <person name="La Ragione R.M."/>
            <person name="Hildebrand F."/>
            <person name="Pallen M.J."/>
        </authorList>
    </citation>
    <scope>NUCLEOTIDE SEQUENCE [LARGE SCALE GENOMIC DNA]</scope>
    <source>
        <strain evidence="2 3">Sa3CVN1</strain>
    </source>
</reference>
<dbReference type="Proteomes" id="UP000627781">
    <property type="component" value="Unassembled WGS sequence"/>
</dbReference>
<evidence type="ECO:0000313" key="3">
    <source>
        <dbReference type="Proteomes" id="UP000627781"/>
    </source>
</evidence>
<dbReference type="Pfam" id="PF22768">
    <property type="entry name" value="SPP1_Dit"/>
    <property type="match status" value="1"/>
</dbReference>
<dbReference type="InterPro" id="IPR054738">
    <property type="entry name" value="Siphovirus-type_tail_C"/>
</dbReference>
<evidence type="ECO:0000259" key="1">
    <source>
        <dbReference type="Pfam" id="PF22768"/>
    </source>
</evidence>
<sequence>MDKYSLNIKLECGEINNKKLLEISSNSEYKLLEVEGLESSEYDVNITNNSQFDGGLVESKRISSRSIVFSAEYTGNGDLSLEREELISFFNPKKTGTLIVSCGNGERKIDYEVESFKIKQANIYDPLSFSVTLICPDPYFKDINVTEKVIAVWTGGLSFEFSLPLSFKTRNANNGGVISEEVIVGGHVETPLEIEFKGPAVNPTVKNATTGELITVNQKINENEILYISTAYGNKKVKILGRGEPINAFNYIDLKSTFFNLIPGKNIIQYSNTDETLTEQNVSIKFTNKYLGV</sequence>
<proteinExistence type="predicted"/>
<dbReference type="RefSeq" id="WP_143314798.1">
    <property type="nucleotide sequence ID" value="NZ_JACSRA010000018.1"/>
</dbReference>
<protein>
    <submittedName>
        <fullName evidence="2">Phage tail family protein</fullName>
    </submittedName>
</protein>
<dbReference type="EMBL" id="JACSRA010000018">
    <property type="protein sequence ID" value="MBD7912012.1"/>
    <property type="molecule type" value="Genomic_DNA"/>
</dbReference>
<keyword evidence="3" id="KW-1185">Reference proteome</keyword>
<name>A0ABR8PV04_9CLOT</name>